<evidence type="ECO:0000313" key="2">
    <source>
        <dbReference type="Proteomes" id="UP000299102"/>
    </source>
</evidence>
<gene>
    <name evidence="1" type="ORF">EVAR_34813_1</name>
</gene>
<organism evidence="1 2">
    <name type="scientific">Eumeta variegata</name>
    <name type="common">Bagworm moth</name>
    <name type="synonym">Eumeta japonica</name>
    <dbReference type="NCBI Taxonomy" id="151549"/>
    <lineage>
        <taxon>Eukaryota</taxon>
        <taxon>Metazoa</taxon>
        <taxon>Ecdysozoa</taxon>
        <taxon>Arthropoda</taxon>
        <taxon>Hexapoda</taxon>
        <taxon>Insecta</taxon>
        <taxon>Pterygota</taxon>
        <taxon>Neoptera</taxon>
        <taxon>Endopterygota</taxon>
        <taxon>Lepidoptera</taxon>
        <taxon>Glossata</taxon>
        <taxon>Ditrysia</taxon>
        <taxon>Tineoidea</taxon>
        <taxon>Psychidae</taxon>
        <taxon>Oiketicinae</taxon>
        <taxon>Eumeta</taxon>
    </lineage>
</organism>
<name>A0A4C1WBP4_EUMVA</name>
<dbReference type="EMBL" id="BGZK01000521">
    <property type="protein sequence ID" value="GBP48320.1"/>
    <property type="molecule type" value="Genomic_DNA"/>
</dbReference>
<accession>A0A4C1WBP4</accession>
<reference evidence="1 2" key="1">
    <citation type="journal article" date="2019" name="Commun. Biol.">
        <title>The bagworm genome reveals a unique fibroin gene that provides high tensile strength.</title>
        <authorList>
            <person name="Kono N."/>
            <person name="Nakamura H."/>
            <person name="Ohtoshi R."/>
            <person name="Tomita M."/>
            <person name="Numata K."/>
            <person name="Arakawa K."/>
        </authorList>
    </citation>
    <scope>NUCLEOTIDE SEQUENCE [LARGE SCALE GENOMIC DNA]</scope>
</reference>
<comment type="caution">
    <text evidence="1">The sequence shown here is derived from an EMBL/GenBank/DDBJ whole genome shotgun (WGS) entry which is preliminary data.</text>
</comment>
<proteinExistence type="predicted"/>
<evidence type="ECO:0000313" key="1">
    <source>
        <dbReference type="EMBL" id="GBP48320.1"/>
    </source>
</evidence>
<protein>
    <submittedName>
        <fullName evidence="1">Uncharacterized protein</fullName>
    </submittedName>
</protein>
<dbReference type="Proteomes" id="UP000299102">
    <property type="component" value="Unassembled WGS sequence"/>
</dbReference>
<dbReference type="AlphaFoldDB" id="A0A4C1WBP4"/>
<sequence length="101" mass="11849">MNEIIGLALGSFVSARARRDTTKLVHSNFRFEQCYRRRAVLSHAKGPWAHRVLAFWHTELGILLEQYVIEECNFTRKPNVDDGIRRALKENMELHDVRIQT</sequence>
<keyword evidence="2" id="KW-1185">Reference proteome</keyword>